<protein>
    <recommendedName>
        <fullName evidence="2">ATP-grasp domain-containing protein</fullName>
    </recommendedName>
</protein>
<dbReference type="OrthoDB" id="7869153at2"/>
<dbReference type="GO" id="GO:0046872">
    <property type="term" value="F:metal ion binding"/>
    <property type="evidence" value="ECO:0007669"/>
    <property type="project" value="InterPro"/>
</dbReference>
<keyword evidence="1" id="KW-0067">ATP-binding</keyword>
<proteinExistence type="predicted"/>
<organism evidence="3 4">
    <name type="scientific">Paenibacillus herberti</name>
    <dbReference type="NCBI Taxonomy" id="1619309"/>
    <lineage>
        <taxon>Bacteria</taxon>
        <taxon>Bacillati</taxon>
        <taxon>Bacillota</taxon>
        <taxon>Bacilli</taxon>
        <taxon>Bacillales</taxon>
        <taxon>Paenibacillaceae</taxon>
        <taxon>Paenibacillus</taxon>
    </lineage>
</organism>
<keyword evidence="1" id="KW-0547">Nucleotide-binding</keyword>
<dbReference type="RefSeq" id="WP_089522142.1">
    <property type="nucleotide sequence ID" value="NZ_NMUQ01000001.1"/>
</dbReference>
<evidence type="ECO:0000313" key="3">
    <source>
        <dbReference type="EMBL" id="OXM15265.1"/>
    </source>
</evidence>
<name>A0A229P040_9BACL</name>
<dbReference type="PROSITE" id="PS50975">
    <property type="entry name" value="ATP_GRASP"/>
    <property type="match status" value="1"/>
</dbReference>
<dbReference type="Pfam" id="PF14398">
    <property type="entry name" value="ATPgrasp_YheCD"/>
    <property type="match status" value="1"/>
</dbReference>
<reference evidence="3 4" key="1">
    <citation type="submission" date="2017-07" db="EMBL/GenBank/DDBJ databases">
        <title>Paenibacillus herberti R33 genome sequencing and assembly.</title>
        <authorList>
            <person name="Su W."/>
        </authorList>
    </citation>
    <scope>NUCLEOTIDE SEQUENCE [LARGE SCALE GENOMIC DNA]</scope>
    <source>
        <strain evidence="3 4">R33</strain>
    </source>
</reference>
<dbReference type="GO" id="GO:0005524">
    <property type="term" value="F:ATP binding"/>
    <property type="evidence" value="ECO:0007669"/>
    <property type="project" value="UniProtKB-UniRule"/>
</dbReference>
<dbReference type="InterPro" id="IPR011761">
    <property type="entry name" value="ATP-grasp"/>
</dbReference>
<evidence type="ECO:0000256" key="1">
    <source>
        <dbReference type="PROSITE-ProRule" id="PRU00409"/>
    </source>
</evidence>
<accession>A0A229P040</accession>
<feature type="domain" description="ATP-grasp" evidence="2">
    <location>
        <begin position="371"/>
        <end position="446"/>
    </location>
</feature>
<evidence type="ECO:0000259" key="2">
    <source>
        <dbReference type="PROSITE" id="PS50975"/>
    </source>
</evidence>
<comment type="caution">
    <text evidence="3">The sequence shown here is derived from an EMBL/GenBank/DDBJ whole genome shotgun (WGS) entry which is preliminary data.</text>
</comment>
<dbReference type="SUPFAM" id="SSF56059">
    <property type="entry name" value="Glutathione synthetase ATP-binding domain-like"/>
    <property type="match status" value="1"/>
</dbReference>
<keyword evidence="4" id="KW-1185">Reference proteome</keyword>
<dbReference type="InterPro" id="IPR026838">
    <property type="entry name" value="YheC/D"/>
</dbReference>
<gene>
    <name evidence="3" type="ORF">CGZ75_00520</name>
</gene>
<sequence length="456" mass="51566">MSLTLCNVHFSDKSDRIVYLSGSLYRSLKLSEKKKLQIKLGRETITAPVKAVNREGNHVFLSATLREKIRIPKSGNVFMLHSTEDEVQLGPLVGILSDGYVSPSLPFGTRTSFIKELIQLGDNKAYFFGFTPRDINWLDETVNGYFLNPDGSWYRKTVPLPDVVYNRLPSRKAETGSQISSLRERFVRKGIPFFNWSFFNKADVYKLLDKDVEALRHLPESISGPSDEKIRELLEKHHFVYFKPSGGSLGAGIYRLTYHPKKGYFARYRNGGKNVLLRFGNFEELMRILHARHGSSFESYVVQQGIRLVEIDGCPLDFRFHMHKNGQNEWVTAGIGAKKAGKGSVTTHIKNGGSLMTPGSALSRTFGTQADEVLEKAKRVAVKMSEAIERNYPHRLGELGLDLGIDKDGDVWMFEANAKPGRSIFKHPALKTEGRASLEYILEHCLYLSHFRGRDS</sequence>
<evidence type="ECO:0000313" key="4">
    <source>
        <dbReference type="Proteomes" id="UP000215145"/>
    </source>
</evidence>
<dbReference type="Gene3D" id="3.30.470.20">
    <property type="entry name" value="ATP-grasp fold, B domain"/>
    <property type="match status" value="1"/>
</dbReference>
<dbReference type="Proteomes" id="UP000215145">
    <property type="component" value="Unassembled WGS sequence"/>
</dbReference>
<dbReference type="EMBL" id="NMUQ01000001">
    <property type="protein sequence ID" value="OXM15265.1"/>
    <property type="molecule type" value="Genomic_DNA"/>
</dbReference>
<dbReference type="AlphaFoldDB" id="A0A229P040"/>